<proteinExistence type="predicted"/>
<organism evidence="1">
    <name type="scientific">Clandestinovirus</name>
    <dbReference type="NCBI Taxonomy" id="2831644"/>
    <lineage>
        <taxon>Viruses</taxon>
    </lineage>
</organism>
<sequence length="133" mass="15646">MGHGYFTVFGYGFIVDRKSFIRQVNCDDECDGVHVDWKELKYWEALLTKEHGVQIHLESENAEDKDAKYGFLCFTDCQYWQDARGACGRVQKVKLDEAMKKITPERVEKMRAFLQNEGIVFFEPGLYMYSYED</sequence>
<protein>
    <submittedName>
        <fullName evidence="1">Uncharacterized protein</fullName>
    </submittedName>
</protein>
<name>A0A8F8KKI5_9VIRU</name>
<gene>
    <name evidence="1" type="ORF">KOM_12_43</name>
</gene>
<dbReference type="EMBL" id="MZ420154">
    <property type="protein sequence ID" value="QYA18313.1"/>
    <property type="molecule type" value="Genomic_DNA"/>
</dbReference>
<accession>A0A8F8KKI5</accession>
<evidence type="ECO:0000313" key="1">
    <source>
        <dbReference type="EMBL" id="QYA18313.1"/>
    </source>
</evidence>
<reference evidence="1" key="1">
    <citation type="submission" date="2021-06" db="EMBL/GenBank/DDBJ databases">
        <authorList>
            <person name="Rolland C."/>
        </authorList>
    </citation>
    <scope>NUCLEOTIDE SEQUENCE</scope>
    <source>
        <strain evidence="1">347.936635</strain>
    </source>
</reference>